<organism evidence="6 7">
    <name type="scientific">Colocasia esculenta</name>
    <name type="common">Wild taro</name>
    <name type="synonym">Arum esculentum</name>
    <dbReference type="NCBI Taxonomy" id="4460"/>
    <lineage>
        <taxon>Eukaryota</taxon>
        <taxon>Viridiplantae</taxon>
        <taxon>Streptophyta</taxon>
        <taxon>Embryophyta</taxon>
        <taxon>Tracheophyta</taxon>
        <taxon>Spermatophyta</taxon>
        <taxon>Magnoliopsida</taxon>
        <taxon>Liliopsida</taxon>
        <taxon>Araceae</taxon>
        <taxon>Aroideae</taxon>
        <taxon>Colocasieae</taxon>
        <taxon>Colocasia</taxon>
    </lineage>
</organism>
<evidence type="ECO:0000256" key="3">
    <source>
        <dbReference type="ARBA" id="ARBA00023163"/>
    </source>
</evidence>
<evidence type="ECO:0000256" key="1">
    <source>
        <dbReference type="ARBA" id="ARBA00005510"/>
    </source>
</evidence>
<feature type="region of interest" description="Disordered" evidence="4">
    <location>
        <begin position="327"/>
        <end position="351"/>
    </location>
</feature>
<dbReference type="EMBL" id="NMUH01004053">
    <property type="protein sequence ID" value="MQM08182.1"/>
    <property type="molecule type" value="Genomic_DNA"/>
</dbReference>
<evidence type="ECO:0000256" key="2">
    <source>
        <dbReference type="ARBA" id="ARBA00023015"/>
    </source>
</evidence>
<feature type="compositionally biased region" description="Basic residues" evidence="4">
    <location>
        <begin position="330"/>
        <end position="339"/>
    </location>
</feature>
<dbReference type="OrthoDB" id="690068at2759"/>
<dbReference type="AlphaFoldDB" id="A0A843WDB4"/>
<accession>A0A843WDB4</accession>
<sequence>MESLEHEKEHLLGSDTFPIKLLQLPVLLQQIGPELQYQPAEFDDGDWFDLQELHTVQSGVTLDPLFSLSQSRRRLQLVFPSVLRTDKQLIVPHMYRLLLEPGFTSCYIHSLCPCLRHHHNMRARTEKNAVAVGPPLLPRWASSVLPHDGWSSLLILPENELVELLWQNGHVVMHCQTNRKATAPEIKQCQKPEAFKSGGPLENSCNILHGEDTVSWLQYADDPLEKEFYSDLFYGLPATESSTIDKLKEVVAEGDKFTKYGTAEEGNAFAHSIAKPPNVLQFEENVMPPPKSSIAASLEQAPSASSGGVTNFSHFSKPPKADLVPFSSHMGKKSPRNRKHGEVGQSSSMMTKGSSFCASNHVQNPFDVSWSNAVTVPSAKCVEEESQTRFSRGRTHSDMHETAVTSSSGGSACSYGRTGQQSASMKSHKRKGRDADESECQSEEAEYESAEANRLTQRSAPARRSRAAEVHNLSERRRRDRINEKMKALQELIPHCNKVLLSVHCCHGPMPSIPGPLPFPRVPLINQSMAANPAMNQASVCPSPGLSPTNFQNQIQNIPESYARYLGFQHMQQLPQAMNLHAYGSQLAEKSQTTPGASSGAPCNGGGIPEIFPNIRTRKAIIRSL</sequence>
<dbReference type="Gene3D" id="4.10.280.10">
    <property type="entry name" value="Helix-loop-helix DNA-binding domain"/>
    <property type="match status" value="1"/>
</dbReference>
<dbReference type="GO" id="GO:0046983">
    <property type="term" value="F:protein dimerization activity"/>
    <property type="evidence" value="ECO:0007669"/>
    <property type="project" value="InterPro"/>
</dbReference>
<dbReference type="InterPro" id="IPR044273">
    <property type="entry name" value="PIF3-like"/>
</dbReference>
<evidence type="ECO:0000313" key="7">
    <source>
        <dbReference type="Proteomes" id="UP000652761"/>
    </source>
</evidence>
<feature type="compositionally biased region" description="Basic and acidic residues" evidence="4">
    <location>
        <begin position="466"/>
        <end position="481"/>
    </location>
</feature>
<dbReference type="Pfam" id="PF00010">
    <property type="entry name" value="HLH"/>
    <property type="match status" value="1"/>
</dbReference>
<keyword evidence="2" id="KW-0805">Transcription regulation</keyword>
<dbReference type="PROSITE" id="PS50888">
    <property type="entry name" value="BHLH"/>
    <property type="match status" value="1"/>
</dbReference>
<keyword evidence="3" id="KW-0804">Transcription</keyword>
<name>A0A843WDB4_COLES</name>
<evidence type="ECO:0000256" key="4">
    <source>
        <dbReference type="SAM" id="MobiDB-lite"/>
    </source>
</evidence>
<proteinExistence type="inferred from homology"/>
<feature type="region of interest" description="Disordered" evidence="4">
    <location>
        <begin position="381"/>
        <end position="481"/>
    </location>
</feature>
<dbReference type="PANTHER" id="PTHR46807:SF7">
    <property type="entry name" value="BHLH DOMAIN-CONTAINING PROTEIN"/>
    <property type="match status" value="1"/>
</dbReference>
<feature type="compositionally biased region" description="Polar residues" evidence="4">
    <location>
        <begin position="403"/>
        <end position="425"/>
    </location>
</feature>
<feature type="domain" description="BHLH" evidence="5">
    <location>
        <begin position="466"/>
        <end position="535"/>
    </location>
</feature>
<reference evidence="6" key="1">
    <citation type="submission" date="2017-07" db="EMBL/GenBank/DDBJ databases">
        <title>Taro Niue Genome Assembly and Annotation.</title>
        <authorList>
            <person name="Atibalentja N."/>
            <person name="Keating K."/>
            <person name="Fields C.J."/>
        </authorList>
    </citation>
    <scope>NUCLEOTIDE SEQUENCE</scope>
    <source>
        <strain evidence="6">Niue_2</strain>
        <tissue evidence="6">Leaf</tissue>
    </source>
</reference>
<dbReference type="PANTHER" id="PTHR46807">
    <property type="entry name" value="TRANSCRIPTION FACTOR PIF3"/>
    <property type="match status" value="1"/>
</dbReference>
<comment type="caution">
    <text evidence="6">The sequence shown here is derived from an EMBL/GenBank/DDBJ whole genome shotgun (WGS) entry which is preliminary data.</text>
</comment>
<dbReference type="InterPro" id="IPR011598">
    <property type="entry name" value="bHLH_dom"/>
</dbReference>
<evidence type="ECO:0000313" key="6">
    <source>
        <dbReference type="EMBL" id="MQM08182.1"/>
    </source>
</evidence>
<evidence type="ECO:0000259" key="5">
    <source>
        <dbReference type="PROSITE" id="PS50888"/>
    </source>
</evidence>
<gene>
    <name evidence="6" type="ORF">Taro_041038</name>
</gene>
<comment type="similarity">
    <text evidence="1">Belongs to the bHLH protein family.</text>
</comment>
<dbReference type="GO" id="GO:0003700">
    <property type="term" value="F:DNA-binding transcription factor activity"/>
    <property type="evidence" value="ECO:0007669"/>
    <property type="project" value="InterPro"/>
</dbReference>
<keyword evidence="7" id="KW-1185">Reference proteome</keyword>
<feature type="compositionally biased region" description="Acidic residues" evidence="4">
    <location>
        <begin position="436"/>
        <end position="449"/>
    </location>
</feature>
<dbReference type="SUPFAM" id="SSF47459">
    <property type="entry name" value="HLH, helix-loop-helix DNA-binding domain"/>
    <property type="match status" value="1"/>
</dbReference>
<dbReference type="Proteomes" id="UP000652761">
    <property type="component" value="Unassembled WGS sequence"/>
</dbReference>
<protein>
    <recommendedName>
        <fullName evidence="5">BHLH domain-containing protein</fullName>
    </recommendedName>
</protein>
<dbReference type="InterPro" id="IPR036638">
    <property type="entry name" value="HLH_DNA-bd_sf"/>
</dbReference>